<feature type="compositionally biased region" description="Basic and acidic residues" evidence="1">
    <location>
        <begin position="12"/>
        <end position="41"/>
    </location>
</feature>
<evidence type="ECO:0000256" key="1">
    <source>
        <dbReference type="SAM" id="MobiDB-lite"/>
    </source>
</evidence>
<feature type="transmembrane region" description="Helical" evidence="2">
    <location>
        <begin position="552"/>
        <end position="572"/>
    </location>
</feature>
<dbReference type="PANTHER" id="PTHR34502">
    <property type="entry name" value="DUF6594 DOMAIN-CONTAINING PROTEIN-RELATED"/>
    <property type="match status" value="1"/>
</dbReference>
<feature type="compositionally biased region" description="Polar residues" evidence="1">
    <location>
        <begin position="1"/>
        <end position="11"/>
    </location>
</feature>
<feature type="compositionally biased region" description="Acidic residues" evidence="1">
    <location>
        <begin position="99"/>
        <end position="134"/>
    </location>
</feature>
<keyword evidence="2" id="KW-0472">Membrane</keyword>
<feature type="compositionally biased region" description="Polar residues" evidence="1">
    <location>
        <begin position="232"/>
        <end position="241"/>
    </location>
</feature>
<dbReference type="Pfam" id="PF20237">
    <property type="entry name" value="DUF6594"/>
    <property type="match status" value="1"/>
</dbReference>
<keyword evidence="5" id="KW-1185">Reference proteome</keyword>
<feature type="compositionally biased region" description="Basic and acidic residues" evidence="1">
    <location>
        <begin position="161"/>
        <end position="172"/>
    </location>
</feature>
<dbReference type="AlphaFoldDB" id="A0AA40F3A8"/>
<feature type="region of interest" description="Disordered" evidence="1">
    <location>
        <begin position="315"/>
        <end position="341"/>
    </location>
</feature>
<feature type="domain" description="DUF6594" evidence="3">
    <location>
        <begin position="335"/>
        <end position="592"/>
    </location>
</feature>
<keyword evidence="2" id="KW-1133">Transmembrane helix</keyword>
<gene>
    <name evidence="4" type="ORF">B0T18DRAFT_389690</name>
</gene>
<feature type="transmembrane region" description="Helical" evidence="2">
    <location>
        <begin position="628"/>
        <end position="645"/>
    </location>
</feature>
<comment type="caution">
    <text evidence="4">The sequence shown here is derived from an EMBL/GenBank/DDBJ whole genome shotgun (WGS) entry which is preliminary data.</text>
</comment>
<name>A0AA40F3A8_9PEZI</name>
<feature type="transmembrane region" description="Helical" evidence="2">
    <location>
        <begin position="579"/>
        <end position="596"/>
    </location>
</feature>
<evidence type="ECO:0000256" key="2">
    <source>
        <dbReference type="SAM" id="Phobius"/>
    </source>
</evidence>
<dbReference type="EMBL" id="JAUKUD010000003">
    <property type="protein sequence ID" value="KAK0750231.1"/>
    <property type="molecule type" value="Genomic_DNA"/>
</dbReference>
<accession>A0AA40F3A8</accession>
<protein>
    <recommendedName>
        <fullName evidence="3">DUF6594 domain-containing protein</fullName>
    </recommendedName>
</protein>
<dbReference type="Proteomes" id="UP001172155">
    <property type="component" value="Unassembled WGS sequence"/>
</dbReference>
<feature type="compositionally biased region" description="Low complexity" evidence="1">
    <location>
        <begin position="210"/>
        <end position="229"/>
    </location>
</feature>
<keyword evidence="2" id="KW-0812">Transmembrane</keyword>
<sequence>MPRASSTPRPRTITESDSSDRVYALRDMFEGHGATHRDQSRGRSASTPRSDRDITMLANRSDWSRQRAAKCQSAIEPPVQAINDEASGERPQSYRATIEDVEEDDDDEEEEEEEDDDDDDEDGDNDEEEEETEGDTIVTPRNRLSTPQHKQEIHGLPSKPDQNKEHAVERRQSSNSRSPRRPDALSFLVEDSPEDEATHDAIQQAVSDTSAEWSPRSAFSSSSGSGSHRSVADTNATTPDHSVNGDDHAPKSETTTSPQADKYGTPEMTRGPARHPHIPPRELQPRIVAPGQGHAKHLPRAEKLPMSGYELLSSKLSHAEIPRSSRRRNSRASSASEPDDLPIQPIYRRFEALNHRLLLHLQDELSELEEQLHRLDTADTQNRRMSNCILPASRRAEFMAGGELQWHKTDVLGKIGYKLGQYNHVLSTFHTSQALPSASLADIETYRTYLATRNPIAEIETRFLDPAQDLVCLARARRSDSLSSVVTSDEMDMLTPMPLKTTFGFDHSPMSSRKHSVVSVVAGIPEHRASHTTPSAVQQQLENLPHLQSGPAQIAVLLAVAIIGPVLFFPLVSDFVGRMALVLVVGVAVGAVRGRMVDLDGGGGRGEGVEGGMRGEGMKSDGMKGEDVLLLAGVYAGVMGVVAALV</sequence>
<feature type="region of interest" description="Disordered" evidence="1">
    <location>
        <begin position="1"/>
        <end position="284"/>
    </location>
</feature>
<organism evidence="4 5">
    <name type="scientific">Schizothecium vesticola</name>
    <dbReference type="NCBI Taxonomy" id="314040"/>
    <lineage>
        <taxon>Eukaryota</taxon>
        <taxon>Fungi</taxon>
        <taxon>Dikarya</taxon>
        <taxon>Ascomycota</taxon>
        <taxon>Pezizomycotina</taxon>
        <taxon>Sordariomycetes</taxon>
        <taxon>Sordariomycetidae</taxon>
        <taxon>Sordariales</taxon>
        <taxon>Schizotheciaceae</taxon>
        <taxon>Schizothecium</taxon>
    </lineage>
</organism>
<evidence type="ECO:0000313" key="5">
    <source>
        <dbReference type="Proteomes" id="UP001172155"/>
    </source>
</evidence>
<dbReference type="PANTHER" id="PTHR34502:SF6">
    <property type="entry name" value="DUF6594 DOMAIN-CONTAINING PROTEIN"/>
    <property type="match status" value="1"/>
</dbReference>
<evidence type="ECO:0000313" key="4">
    <source>
        <dbReference type="EMBL" id="KAK0750231.1"/>
    </source>
</evidence>
<evidence type="ECO:0000259" key="3">
    <source>
        <dbReference type="Pfam" id="PF20237"/>
    </source>
</evidence>
<dbReference type="InterPro" id="IPR046529">
    <property type="entry name" value="DUF6594"/>
</dbReference>
<reference evidence="4" key="1">
    <citation type="submission" date="2023-06" db="EMBL/GenBank/DDBJ databases">
        <title>Genome-scale phylogeny and comparative genomics of the fungal order Sordariales.</title>
        <authorList>
            <consortium name="Lawrence Berkeley National Laboratory"/>
            <person name="Hensen N."/>
            <person name="Bonometti L."/>
            <person name="Westerberg I."/>
            <person name="Brannstrom I.O."/>
            <person name="Guillou S."/>
            <person name="Cros-Aarteil S."/>
            <person name="Calhoun S."/>
            <person name="Haridas S."/>
            <person name="Kuo A."/>
            <person name="Mondo S."/>
            <person name="Pangilinan J."/>
            <person name="Riley R."/>
            <person name="LaButti K."/>
            <person name="Andreopoulos B."/>
            <person name="Lipzen A."/>
            <person name="Chen C."/>
            <person name="Yanf M."/>
            <person name="Daum C."/>
            <person name="Ng V."/>
            <person name="Clum A."/>
            <person name="Steindorff A."/>
            <person name="Ohm R."/>
            <person name="Martin F."/>
            <person name="Silar P."/>
            <person name="Natvig D."/>
            <person name="Lalanne C."/>
            <person name="Gautier V."/>
            <person name="Ament-velasquez S.L."/>
            <person name="Kruys A."/>
            <person name="Hutchinson M.I."/>
            <person name="Powell A.J."/>
            <person name="Barry K."/>
            <person name="Miller A.N."/>
            <person name="Grigoriev I.V."/>
            <person name="Debuchy R."/>
            <person name="Gladieux P."/>
            <person name="Thoren M.H."/>
            <person name="Johannesson H."/>
        </authorList>
    </citation>
    <scope>NUCLEOTIDE SEQUENCE</scope>
    <source>
        <strain evidence="4">SMH3187-1</strain>
    </source>
</reference>
<proteinExistence type="predicted"/>